<feature type="binding site" evidence="13">
    <location>
        <position position="227"/>
    </location>
    <ligand>
        <name>NAD(+)</name>
        <dbReference type="ChEBI" id="CHEBI:57540"/>
    </ligand>
</feature>
<keyword evidence="6" id="KW-0028">Amino-acid biosynthesis</keyword>
<evidence type="ECO:0000256" key="5">
    <source>
        <dbReference type="ARBA" id="ARBA00021221"/>
    </source>
</evidence>
<comment type="subunit">
    <text evidence="3">Monomer.</text>
</comment>
<dbReference type="UniPathway" id="UPA00033">
    <property type="reaction ID" value="UER00034"/>
</dbReference>
<dbReference type="Proteomes" id="UP000292209">
    <property type="component" value="Unassembled WGS sequence"/>
</dbReference>
<feature type="active site" description="Proton acceptor" evidence="12">
    <location>
        <position position="73"/>
    </location>
</feature>
<evidence type="ECO:0000256" key="7">
    <source>
        <dbReference type="ARBA" id="ARBA00023002"/>
    </source>
</evidence>
<evidence type="ECO:0000313" key="16">
    <source>
        <dbReference type="EMBL" id="RZS95282.1"/>
    </source>
</evidence>
<evidence type="ECO:0000256" key="8">
    <source>
        <dbReference type="ARBA" id="ARBA00023027"/>
    </source>
</evidence>
<dbReference type="InterPro" id="IPR007698">
    <property type="entry name" value="AlaDH/PNT_NAD(H)-bd"/>
</dbReference>
<feature type="binding site" evidence="13">
    <location>
        <begin position="341"/>
        <end position="344"/>
    </location>
    <ligand>
        <name>NAD(+)</name>
        <dbReference type="ChEBI" id="CHEBI:57540"/>
    </ligand>
</feature>
<keyword evidence="8 13" id="KW-0520">NAD</keyword>
<dbReference type="GO" id="GO:0005737">
    <property type="term" value="C:cytoplasm"/>
    <property type="evidence" value="ECO:0007669"/>
    <property type="project" value="TreeGrafter"/>
</dbReference>
<dbReference type="Pfam" id="PF05222">
    <property type="entry name" value="AlaDh_PNT_N"/>
    <property type="match status" value="1"/>
</dbReference>
<feature type="binding site" evidence="13">
    <location>
        <position position="268"/>
    </location>
    <ligand>
        <name>NAD(+)</name>
        <dbReference type="ChEBI" id="CHEBI:57540"/>
    </ligand>
</feature>
<gene>
    <name evidence="16" type="ORF">BC751_0801</name>
</gene>
<proteinExistence type="inferred from homology"/>
<dbReference type="AlphaFoldDB" id="A0A4Q7P967"/>
<dbReference type="SUPFAM" id="SSF51735">
    <property type="entry name" value="NAD(P)-binding Rossmann-fold domains"/>
    <property type="match status" value="1"/>
</dbReference>
<dbReference type="RefSeq" id="WP_130274413.1">
    <property type="nucleotide sequence ID" value="NZ_SGXG01000001.1"/>
</dbReference>
<sequence>MKIGLIREGKIPPDKRVPFTPKQVRKLLDLYPNDLEFKVEPSPIRCFSDDEFVELDIQVDSDLSDCDVLMGIKEVPIDQLIPNKTYIFFSHTIKKQVYNRKLLQAVLKKNIKLIDYEVLKNEKGERTVAFGRWAGIVGAYNGLWTYGKKTGLFDLKRAFECFDRSEMDLELKKVQLPPIKIVVTGTGRVGKGVLEVLHTVGIKQVAPKEFLHQYYDEAVFTVLSSADFNRRKTDGGFDKEEFYADPQKYESHFLKYAEVSDILMAAAYWDSRAPRLFELEDISSEDFNISVIADITCDIHGSVPTTVKASTISDPVYDIDRDSFEILPAFGKQNSISVMAIDNLPTELPRNASEEFGQQLIENLIPELLKPSSKILDKATIAKEGDLTLEFMYLKDYVNEIVE</sequence>
<name>A0A4Q7P967_9BACT</name>
<evidence type="ECO:0000256" key="12">
    <source>
        <dbReference type="PIRSR" id="PIRSR018250-1"/>
    </source>
</evidence>
<dbReference type="InterPro" id="IPR036291">
    <property type="entry name" value="NAD(P)-bd_dom_sf"/>
</dbReference>
<dbReference type="PANTHER" id="PTHR11133:SF23">
    <property type="entry name" value="SACCHAROPINE DEHYDROGENASE [NAD(+), L-LYSINE-FORMING]"/>
    <property type="match status" value="1"/>
</dbReference>
<organism evidence="16 17">
    <name type="scientific">Cecembia calidifontis</name>
    <dbReference type="NCBI Taxonomy" id="1187080"/>
    <lineage>
        <taxon>Bacteria</taxon>
        <taxon>Pseudomonadati</taxon>
        <taxon>Bacteroidota</taxon>
        <taxon>Cytophagia</taxon>
        <taxon>Cytophagales</taxon>
        <taxon>Cyclobacteriaceae</taxon>
        <taxon>Cecembia</taxon>
    </lineage>
</organism>
<feature type="active site" description="Proton donor" evidence="12">
    <location>
        <position position="91"/>
    </location>
</feature>
<evidence type="ECO:0000256" key="11">
    <source>
        <dbReference type="ARBA" id="ARBA00047860"/>
    </source>
</evidence>
<dbReference type="InterPro" id="IPR051168">
    <property type="entry name" value="AASS"/>
</dbReference>
<accession>A0A4Q7P967</accession>
<dbReference type="InterPro" id="IPR007886">
    <property type="entry name" value="AlaDH/PNT_N"/>
</dbReference>
<feature type="domain" description="Alanine dehydrogenase/pyridine nucleotide transhydrogenase NAD(H)-binding" evidence="14">
    <location>
        <begin position="165"/>
        <end position="340"/>
    </location>
</feature>
<dbReference type="OrthoDB" id="1141481at2"/>
<comment type="caution">
    <text evidence="16">The sequence shown here is derived from an EMBL/GenBank/DDBJ whole genome shotgun (WGS) entry which is preliminary data.</text>
</comment>
<evidence type="ECO:0000313" key="17">
    <source>
        <dbReference type="Proteomes" id="UP000292209"/>
    </source>
</evidence>
<evidence type="ECO:0000256" key="13">
    <source>
        <dbReference type="PIRSR" id="PIRSR018250-3"/>
    </source>
</evidence>
<dbReference type="PIRSF" id="PIRSF018250">
    <property type="entry name" value="Saccharopine_DH_Lys"/>
    <property type="match status" value="1"/>
</dbReference>
<reference evidence="16 17" key="1">
    <citation type="submission" date="2019-02" db="EMBL/GenBank/DDBJ databases">
        <title>Genomic Encyclopedia of Archaeal and Bacterial Type Strains, Phase II (KMG-II): from individual species to whole genera.</title>
        <authorList>
            <person name="Goeker M."/>
        </authorList>
    </citation>
    <scope>NUCLEOTIDE SEQUENCE [LARGE SCALE GENOMIC DNA]</scope>
    <source>
        <strain evidence="16 17">DSM 21411</strain>
    </source>
</reference>
<keyword evidence="17" id="KW-1185">Reference proteome</keyword>
<dbReference type="Gene3D" id="3.40.50.720">
    <property type="entry name" value="NAD(P)-binding Rossmann-like Domain"/>
    <property type="match status" value="2"/>
</dbReference>
<dbReference type="CDD" id="cd05199">
    <property type="entry name" value="SDH_like"/>
    <property type="match status" value="1"/>
</dbReference>
<feature type="domain" description="Alanine dehydrogenase/pyridine nucleotide transhydrogenase N-terminal" evidence="15">
    <location>
        <begin position="4"/>
        <end position="137"/>
    </location>
</feature>
<comment type="similarity">
    <text evidence="2">Belongs to the AlaDH/PNT family.</text>
</comment>
<keyword evidence="9" id="KW-1015">Disulfide bond</keyword>
<dbReference type="SMART" id="SM01003">
    <property type="entry name" value="AlaDh_PNT_N"/>
    <property type="match status" value="1"/>
</dbReference>
<dbReference type="GO" id="GO:0019878">
    <property type="term" value="P:lysine biosynthetic process via aminoadipic acid"/>
    <property type="evidence" value="ECO:0007669"/>
    <property type="project" value="UniProtKB-UniPathway"/>
</dbReference>
<dbReference type="SUPFAM" id="SSF52283">
    <property type="entry name" value="Formate/glycerate dehydrogenase catalytic domain-like"/>
    <property type="match status" value="1"/>
</dbReference>
<protein>
    <recommendedName>
        <fullName evidence="5">Saccharopine dehydrogenase [NAD(+), L-lysine-forming]</fullName>
        <ecNumber evidence="4">1.5.1.7</ecNumber>
    </recommendedName>
    <alternativeName>
        <fullName evidence="10">Lysine--2-oxoglutarate reductase</fullName>
    </alternativeName>
</protein>
<dbReference type="InterPro" id="IPR027281">
    <property type="entry name" value="Lys1"/>
</dbReference>
<dbReference type="PANTHER" id="PTHR11133">
    <property type="entry name" value="SACCHAROPINE DEHYDROGENASE"/>
    <property type="match status" value="1"/>
</dbReference>
<evidence type="ECO:0000259" key="15">
    <source>
        <dbReference type="SMART" id="SM01003"/>
    </source>
</evidence>
<evidence type="ECO:0000256" key="1">
    <source>
        <dbReference type="ARBA" id="ARBA00004884"/>
    </source>
</evidence>
<dbReference type="EMBL" id="SGXG01000001">
    <property type="protein sequence ID" value="RZS95282.1"/>
    <property type="molecule type" value="Genomic_DNA"/>
</dbReference>
<evidence type="ECO:0000256" key="4">
    <source>
        <dbReference type="ARBA" id="ARBA00012847"/>
    </source>
</evidence>
<comment type="catalytic activity">
    <reaction evidence="11">
        <text>L-saccharopine + NAD(+) + H2O = L-lysine + 2-oxoglutarate + NADH + H(+)</text>
        <dbReference type="Rhea" id="RHEA:12440"/>
        <dbReference type="ChEBI" id="CHEBI:15377"/>
        <dbReference type="ChEBI" id="CHEBI:15378"/>
        <dbReference type="ChEBI" id="CHEBI:16810"/>
        <dbReference type="ChEBI" id="CHEBI:32551"/>
        <dbReference type="ChEBI" id="CHEBI:57540"/>
        <dbReference type="ChEBI" id="CHEBI:57945"/>
        <dbReference type="ChEBI" id="CHEBI:57951"/>
        <dbReference type="EC" id="1.5.1.7"/>
    </reaction>
</comment>
<evidence type="ECO:0000256" key="2">
    <source>
        <dbReference type="ARBA" id="ARBA00005689"/>
    </source>
</evidence>
<evidence type="ECO:0000256" key="6">
    <source>
        <dbReference type="ARBA" id="ARBA00022605"/>
    </source>
</evidence>
<evidence type="ECO:0000256" key="9">
    <source>
        <dbReference type="ARBA" id="ARBA00023157"/>
    </source>
</evidence>
<comment type="pathway">
    <text evidence="1">Amino-acid biosynthesis; L-lysine biosynthesis via AAA pathway; L-lysine from L-alpha-aminoadipate (fungal route): step 3/3.</text>
</comment>
<dbReference type="EC" id="1.5.1.7" evidence="4"/>
<feature type="binding site" evidence="13">
    <location>
        <begin position="187"/>
        <end position="188"/>
    </location>
    <ligand>
        <name>NAD(+)</name>
        <dbReference type="ChEBI" id="CHEBI:57540"/>
    </ligand>
</feature>
<evidence type="ECO:0000259" key="14">
    <source>
        <dbReference type="SMART" id="SM01002"/>
    </source>
</evidence>
<dbReference type="GO" id="GO:0004754">
    <property type="term" value="F:saccharopine dehydrogenase (NAD+, L-lysine-forming) activity"/>
    <property type="evidence" value="ECO:0007669"/>
    <property type="project" value="UniProtKB-EC"/>
</dbReference>
<evidence type="ECO:0000256" key="3">
    <source>
        <dbReference type="ARBA" id="ARBA00011245"/>
    </source>
</evidence>
<keyword evidence="7" id="KW-0560">Oxidoreductase</keyword>
<evidence type="ECO:0000256" key="10">
    <source>
        <dbReference type="ARBA" id="ARBA00033228"/>
    </source>
</evidence>
<dbReference type="SMART" id="SM01002">
    <property type="entry name" value="AlaDh_PNT_C"/>
    <property type="match status" value="1"/>
</dbReference>